<dbReference type="NCBIfam" id="TIGR03271">
    <property type="entry name" value="methan_mark_5"/>
    <property type="match status" value="1"/>
</dbReference>
<reference evidence="1 2" key="1">
    <citation type="submission" date="2023-07" db="EMBL/GenBank/DDBJ databases">
        <title>Closed genoem sequence of Methanomicrococcus sp. Hf6.</title>
        <authorList>
            <person name="Poehlein A."/>
            <person name="Protasov E."/>
            <person name="Platt K."/>
            <person name="Reeh H."/>
            <person name="Daniel R."/>
            <person name="Brune A."/>
        </authorList>
    </citation>
    <scope>NUCLEOTIDE SEQUENCE [LARGE SCALE GENOMIC DNA]</scope>
    <source>
        <strain evidence="1 2">Hf6</strain>
    </source>
</reference>
<dbReference type="RefSeq" id="WP_316557381.1">
    <property type="nucleotide sequence ID" value="NZ_CP131059.1"/>
</dbReference>
<dbReference type="AlphaFoldDB" id="A0AA96V0M3"/>
<sequence length="161" mass="17927">MVKVFIYPTNSFILADLVTRSGHEPLVIMNQVREKVTSLSVDSPPLNITPEDPNLGLKYAAIEVPAGVRGRMSLMGPMVEEAEAGIIVEDTPADFGCSGCNRTNELVKYLARIKVDRSRILEIRYPTNEEQMHDFVYTILDFLKTIPIEADEAETKGGDKK</sequence>
<dbReference type="InterPro" id="IPR012356">
    <property type="entry name" value="Methan_mark_5"/>
</dbReference>
<organism evidence="1 2">
    <name type="scientific">Methanimicrococcus hongohii</name>
    <dbReference type="NCBI Taxonomy" id="3028295"/>
    <lineage>
        <taxon>Archaea</taxon>
        <taxon>Methanobacteriati</taxon>
        <taxon>Methanobacteriota</taxon>
        <taxon>Stenosarchaea group</taxon>
        <taxon>Methanomicrobia</taxon>
        <taxon>Methanosarcinales</taxon>
        <taxon>Methanosarcinaceae</taxon>
        <taxon>Methanimicrococcus</taxon>
    </lineage>
</organism>
<name>A0AA96V0M3_9EURY</name>
<dbReference type="EMBL" id="CP131059">
    <property type="protein sequence ID" value="WNY24206.1"/>
    <property type="molecule type" value="Genomic_DNA"/>
</dbReference>
<dbReference type="GeneID" id="85196138"/>
<evidence type="ECO:0000313" key="2">
    <source>
        <dbReference type="Proteomes" id="UP001302978"/>
    </source>
</evidence>
<evidence type="ECO:0008006" key="3">
    <source>
        <dbReference type="Google" id="ProtNLM"/>
    </source>
</evidence>
<gene>
    <name evidence="1" type="ORF">MmiHf6_15360</name>
</gene>
<dbReference type="KEGG" id="mehf:MmiHf6_15360"/>
<evidence type="ECO:0000313" key="1">
    <source>
        <dbReference type="EMBL" id="WNY24206.1"/>
    </source>
</evidence>
<keyword evidence="2" id="KW-1185">Reference proteome</keyword>
<protein>
    <recommendedName>
        <fullName evidence="3">Methanogenesis marker 5 protein</fullName>
    </recommendedName>
</protein>
<dbReference type="Proteomes" id="UP001302978">
    <property type="component" value="Chromosome"/>
</dbReference>
<accession>A0AA96V0M3</accession>
<dbReference type="Pfam" id="PF09885">
    <property type="entry name" value="DUF2112"/>
    <property type="match status" value="1"/>
</dbReference>
<proteinExistence type="predicted"/>
<dbReference type="PIRSF" id="PIRSF018781">
    <property type="entry name" value="UCP018781"/>
    <property type="match status" value="1"/>
</dbReference>